<dbReference type="SUPFAM" id="SSF158682">
    <property type="entry name" value="TerB-like"/>
    <property type="match status" value="1"/>
</dbReference>
<protein>
    <submittedName>
        <fullName evidence="2">Uncharacterized conserved protein, tellurite resistance protein B (TerB) family</fullName>
    </submittedName>
</protein>
<proteinExistence type="predicted"/>
<evidence type="ECO:0000313" key="2">
    <source>
        <dbReference type="EMBL" id="SNS22028.1"/>
    </source>
</evidence>
<organism evidence="2 3">
    <name type="scientific">Antarctobacter heliothermus</name>
    <dbReference type="NCBI Taxonomy" id="74033"/>
    <lineage>
        <taxon>Bacteria</taxon>
        <taxon>Pseudomonadati</taxon>
        <taxon>Pseudomonadota</taxon>
        <taxon>Alphaproteobacteria</taxon>
        <taxon>Rhodobacterales</taxon>
        <taxon>Roseobacteraceae</taxon>
        <taxon>Antarctobacter</taxon>
    </lineage>
</organism>
<dbReference type="CDD" id="cd07313">
    <property type="entry name" value="terB_like_2"/>
    <property type="match status" value="1"/>
</dbReference>
<dbReference type="Gene3D" id="1.10.3680.10">
    <property type="entry name" value="TerB-like"/>
    <property type="match status" value="1"/>
</dbReference>
<evidence type="ECO:0000259" key="1">
    <source>
        <dbReference type="Pfam" id="PF05099"/>
    </source>
</evidence>
<dbReference type="Pfam" id="PF05099">
    <property type="entry name" value="TerB"/>
    <property type="match status" value="1"/>
</dbReference>
<dbReference type="InterPro" id="IPR029024">
    <property type="entry name" value="TerB-like"/>
</dbReference>
<dbReference type="InterPro" id="IPR007791">
    <property type="entry name" value="DjlA_N"/>
</dbReference>
<dbReference type="AlphaFoldDB" id="A0A239CQI4"/>
<dbReference type="Proteomes" id="UP000198440">
    <property type="component" value="Unassembled WGS sequence"/>
</dbReference>
<dbReference type="EMBL" id="FZON01000007">
    <property type="protein sequence ID" value="SNS22028.1"/>
    <property type="molecule type" value="Genomic_DNA"/>
</dbReference>
<sequence>MSAVVRAYINAMFADFLKRLTAPDPAPLPDADARLALTALLVRVARSDGDFDDAEKARIDRIVATRYGLSPFEATRLRSEGETLETEAPDTVRFTRAIKDAVPYDDRIGVIEALWQVVLADGVREAEEDALLRLVSNLLGVNDRDSALARRRVDKDG</sequence>
<reference evidence="2 3" key="1">
    <citation type="submission" date="2017-06" db="EMBL/GenBank/DDBJ databases">
        <authorList>
            <person name="Kim H.J."/>
            <person name="Triplett B.A."/>
        </authorList>
    </citation>
    <scope>NUCLEOTIDE SEQUENCE [LARGE SCALE GENOMIC DNA]</scope>
    <source>
        <strain evidence="2 3">DSM 11445</strain>
    </source>
</reference>
<evidence type="ECO:0000313" key="3">
    <source>
        <dbReference type="Proteomes" id="UP000198440"/>
    </source>
</evidence>
<feature type="domain" description="Co-chaperone DjlA N-terminal" evidence="1">
    <location>
        <begin position="34"/>
        <end position="150"/>
    </location>
</feature>
<accession>A0A239CQI4</accession>
<gene>
    <name evidence="2" type="ORF">SAMN04488078_1007110</name>
</gene>
<name>A0A239CQI4_9RHOB</name>